<keyword evidence="8" id="KW-0812">Transmembrane</keyword>
<evidence type="ECO:0000313" key="11">
    <source>
        <dbReference type="Proteomes" id="UP000001880"/>
    </source>
</evidence>
<dbReference type="HOGENOM" id="CLU_000288_63_44_7"/>
<evidence type="ECO:0000256" key="7">
    <source>
        <dbReference type="SAM" id="MobiDB-lite"/>
    </source>
</evidence>
<dbReference type="PROSITE" id="PS00108">
    <property type="entry name" value="PROTEIN_KINASE_ST"/>
    <property type="match status" value="1"/>
</dbReference>
<reference evidence="10 11" key="1">
    <citation type="journal article" date="2010" name="Stand. Genomic Sci.">
        <title>Complete genome sequence of Haliangium ochraceum type strain (SMP-2).</title>
        <authorList>
            <consortium name="US DOE Joint Genome Institute (JGI-PGF)"/>
            <person name="Ivanova N."/>
            <person name="Daum C."/>
            <person name="Lang E."/>
            <person name="Abt B."/>
            <person name="Kopitz M."/>
            <person name="Saunders E."/>
            <person name="Lapidus A."/>
            <person name="Lucas S."/>
            <person name="Glavina Del Rio T."/>
            <person name="Nolan M."/>
            <person name="Tice H."/>
            <person name="Copeland A."/>
            <person name="Cheng J.F."/>
            <person name="Chen F."/>
            <person name="Bruce D."/>
            <person name="Goodwin L."/>
            <person name="Pitluck S."/>
            <person name="Mavromatis K."/>
            <person name="Pati A."/>
            <person name="Mikhailova N."/>
            <person name="Chen A."/>
            <person name="Palaniappan K."/>
            <person name="Land M."/>
            <person name="Hauser L."/>
            <person name="Chang Y.J."/>
            <person name="Jeffries C.D."/>
            <person name="Detter J.C."/>
            <person name="Brettin T."/>
            <person name="Rohde M."/>
            <person name="Goker M."/>
            <person name="Bristow J."/>
            <person name="Markowitz V."/>
            <person name="Eisen J.A."/>
            <person name="Hugenholtz P."/>
            <person name="Kyrpides N.C."/>
            <person name="Klenk H.P."/>
        </authorList>
    </citation>
    <scope>NUCLEOTIDE SEQUENCE [LARGE SCALE GENOMIC DNA]</scope>
    <source>
        <strain evidence="11">DSM 14365 / CIP 107738 / JCM 11303 / AJ 13395 / SMP-2</strain>
    </source>
</reference>
<evidence type="ECO:0000256" key="8">
    <source>
        <dbReference type="SAM" id="Phobius"/>
    </source>
</evidence>
<evidence type="ECO:0000256" key="1">
    <source>
        <dbReference type="ARBA" id="ARBA00012513"/>
    </source>
</evidence>
<dbReference type="KEGG" id="hoh:Hoch_2096"/>
<dbReference type="SMART" id="SM00220">
    <property type="entry name" value="S_TKc"/>
    <property type="match status" value="1"/>
</dbReference>
<keyword evidence="3" id="KW-0808">Transferase</keyword>
<dbReference type="CDD" id="cd14014">
    <property type="entry name" value="STKc_PknB_like"/>
    <property type="match status" value="1"/>
</dbReference>
<dbReference type="InterPro" id="IPR000719">
    <property type="entry name" value="Prot_kinase_dom"/>
</dbReference>
<dbReference type="OrthoDB" id="9801841at2"/>
<keyword evidence="11" id="KW-1185">Reference proteome</keyword>
<accession>D0LGR9</accession>
<dbReference type="GO" id="GO:0005524">
    <property type="term" value="F:ATP binding"/>
    <property type="evidence" value="ECO:0007669"/>
    <property type="project" value="UniProtKB-KW"/>
</dbReference>
<keyword evidence="8" id="KW-0472">Membrane</keyword>
<name>D0LGR9_HALO1</name>
<proteinExistence type="predicted"/>
<dbReference type="GO" id="GO:0004674">
    <property type="term" value="F:protein serine/threonine kinase activity"/>
    <property type="evidence" value="ECO:0007669"/>
    <property type="project" value="UniProtKB-KW"/>
</dbReference>
<dbReference type="FunFam" id="1.10.510.10:FF:000021">
    <property type="entry name" value="Serine/threonine protein kinase"/>
    <property type="match status" value="1"/>
</dbReference>
<keyword evidence="2 10" id="KW-0723">Serine/threonine-protein kinase</keyword>
<keyword evidence="6" id="KW-0067">ATP-binding</keyword>
<dbReference type="RefSeq" id="WP_012827249.1">
    <property type="nucleotide sequence ID" value="NC_013440.1"/>
</dbReference>
<dbReference type="EC" id="2.7.11.1" evidence="1"/>
<feature type="region of interest" description="Disordered" evidence="7">
    <location>
        <begin position="432"/>
        <end position="476"/>
    </location>
</feature>
<protein>
    <recommendedName>
        <fullName evidence="1">non-specific serine/threonine protein kinase</fullName>
        <ecNumber evidence="1">2.7.11.1</ecNumber>
    </recommendedName>
</protein>
<evidence type="ECO:0000256" key="6">
    <source>
        <dbReference type="ARBA" id="ARBA00022840"/>
    </source>
</evidence>
<dbReference type="SUPFAM" id="SSF56112">
    <property type="entry name" value="Protein kinase-like (PK-like)"/>
    <property type="match status" value="1"/>
</dbReference>
<feature type="transmembrane region" description="Helical" evidence="8">
    <location>
        <begin position="327"/>
        <end position="347"/>
    </location>
</feature>
<dbReference type="AlphaFoldDB" id="D0LGR9"/>
<dbReference type="InterPro" id="IPR008271">
    <property type="entry name" value="Ser/Thr_kinase_AS"/>
</dbReference>
<dbReference type="PROSITE" id="PS50011">
    <property type="entry name" value="PROTEIN_KINASE_DOM"/>
    <property type="match status" value="1"/>
</dbReference>
<dbReference type="Gene3D" id="1.10.510.10">
    <property type="entry name" value="Transferase(Phosphotransferase) domain 1"/>
    <property type="match status" value="1"/>
</dbReference>
<dbReference type="EMBL" id="CP001804">
    <property type="protein sequence ID" value="ACY14641.1"/>
    <property type="molecule type" value="Genomic_DNA"/>
</dbReference>
<evidence type="ECO:0000256" key="3">
    <source>
        <dbReference type="ARBA" id="ARBA00022679"/>
    </source>
</evidence>
<gene>
    <name evidence="10" type="ordered locus">Hoch_2096</name>
</gene>
<evidence type="ECO:0000256" key="4">
    <source>
        <dbReference type="ARBA" id="ARBA00022741"/>
    </source>
</evidence>
<evidence type="ECO:0000256" key="2">
    <source>
        <dbReference type="ARBA" id="ARBA00022527"/>
    </source>
</evidence>
<evidence type="ECO:0000313" key="10">
    <source>
        <dbReference type="EMBL" id="ACY14641.1"/>
    </source>
</evidence>
<dbReference type="InterPro" id="IPR011009">
    <property type="entry name" value="Kinase-like_dom_sf"/>
</dbReference>
<keyword evidence="8" id="KW-1133">Transmembrane helix</keyword>
<organism evidence="10 11">
    <name type="scientific">Haliangium ochraceum (strain DSM 14365 / JCM 11303 / SMP-2)</name>
    <dbReference type="NCBI Taxonomy" id="502025"/>
    <lineage>
        <taxon>Bacteria</taxon>
        <taxon>Pseudomonadati</taxon>
        <taxon>Myxococcota</taxon>
        <taxon>Polyangia</taxon>
        <taxon>Haliangiales</taxon>
        <taxon>Kofleriaceae</taxon>
        <taxon>Haliangium</taxon>
    </lineage>
</organism>
<evidence type="ECO:0000256" key="5">
    <source>
        <dbReference type="ARBA" id="ARBA00022777"/>
    </source>
</evidence>
<evidence type="ECO:0000259" key="9">
    <source>
        <dbReference type="PROSITE" id="PS50011"/>
    </source>
</evidence>
<dbReference type="STRING" id="502025.Hoch_2096"/>
<dbReference type="PANTHER" id="PTHR43289:SF6">
    <property type="entry name" value="SERINE_THREONINE-PROTEIN KINASE NEKL-3"/>
    <property type="match status" value="1"/>
</dbReference>
<dbReference type="eggNOG" id="COG0515">
    <property type="taxonomic scope" value="Bacteria"/>
</dbReference>
<keyword evidence="5 10" id="KW-0418">Kinase</keyword>
<dbReference type="Pfam" id="PF00069">
    <property type="entry name" value="Pkinase"/>
    <property type="match status" value="1"/>
</dbReference>
<dbReference type="Proteomes" id="UP000001880">
    <property type="component" value="Chromosome"/>
</dbReference>
<dbReference type="PANTHER" id="PTHR43289">
    <property type="entry name" value="MITOGEN-ACTIVATED PROTEIN KINASE KINASE KINASE 20-RELATED"/>
    <property type="match status" value="1"/>
</dbReference>
<keyword evidence="4" id="KW-0547">Nucleotide-binding</keyword>
<dbReference type="Gene3D" id="3.30.200.20">
    <property type="entry name" value="Phosphorylase Kinase, domain 1"/>
    <property type="match status" value="1"/>
</dbReference>
<sequence>MLKRIGNCRVVEEMASGGMAVVYRAIQDGLERTVAIKALKSAAAAEENLVLRFEREAKALAQLQHENIIHVYDFHREHGSSFIVMEYVQGIDLYDLLERCPQFPYEVAAVLALQVARALNYIHYRGLLHRDIKPANVMLSRQGGVKLMDFGIIQDRRDFGELTQTGTGVGTPAYMSPEQVLGDALDGRSDIFSLGILLYQMVTGTKPFVEDEERSVMNKIRLVQHTRAVRVAPGVPRELDRIIERCLHKKPRERWPSAQMLIMALERFLAKHVAINHHARLVEFLRDQGVVPAFEAEEYLRLDRVGEPASAGSTPNLNNQRVTRRGLLVHAGMLLVMALMVGIIHLAPLGADDSVAALAPPPPQGYVRIVVHPWGRVAVDGQELGITPMAQPQALSAGAHLLTVSHDELDAVEQVIQVPESEYDEPLVVRIDLEDSGLEDNGLGPSGAASPAPRAADDSGADTPADEPAQAQEQTP</sequence>
<feature type="domain" description="Protein kinase" evidence="9">
    <location>
        <begin position="8"/>
        <end position="269"/>
    </location>
</feature>